<protein>
    <recommendedName>
        <fullName evidence="4">DUF2934 domain-containing protein</fullName>
    </recommendedName>
</protein>
<evidence type="ECO:0008006" key="4">
    <source>
        <dbReference type="Google" id="ProtNLM"/>
    </source>
</evidence>
<organism evidence="2 3">
    <name type="scientific">Rubritalea spongiae</name>
    <dbReference type="NCBI Taxonomy" id="430797"/>
    <lineage>
        <taxon>Bacteria</taxon>
        <taxon>Pseudomonadati</taxon>
        <taxon>Verrucomicrobiota</taxon>
        <taxon>Verrucomicrobiia</taxon>
        <taxon>Verrucomicrobiales</taxon>
        <taxon>Rubritaleaceae</taxon>
        <taxon>Rubritalea</taxon>
    </lineage>
</organism>
<evidence type="ECO:0000313" key="2">
    <source>
        <dbReference type="EMBL" id="MFD2277006.1"/>
    </source>
</evidence>
<reference evidence="3" key="1">
    <citation type="journal article" date="2019" name="Int. J. Syst. Evol. Microbiol.">
        <title>The Global Catalogue of Microorganisms (GCM) 10K type strain sequencing project: providing services to taxonomists for standard genome sequencing and annotation.</title>
        <authorList>
            <consortium name="The Broad Institute Genomics Platform"/>
            <consortium name="The Broad Institute Genome Sequencing Center for Infectious Disease"/>
            <person name="Wu L."/>
            <person name="Ma J."/>
        </authorList>
    </citation>
    <scope>NUCLEOTIDE SEQUENCE [LARGE SCALE GENOMIC DNA]</scope>
    <source>
        <strain evidence="3">JCM 16545</strain>
    </source>
</reference>
<name>A0ABW5E305_9BACT</name>
<dbReference type="RefSeq" id="WP_377093222.1">
    <property type="nucleotide sequence ID" value="NZ_JBHSJM010000001.1"/>
</dbReference>
<sequence length="99" mass="10911">MAKKTAKKATVKKTAKKAAKKTATKASKKVAPKKTTKKSAKKASKKAKAAEQELDLTPKQAPTYDELQQAAYFNYMERLKKGKPGTPELDWTKAEQDLA</sequence>
<keyword evidence="3" id="KW-1185">Reference proteome</keyword>
<dbReference type="EMBL" id="JBHUJC010000037">
    <property type="protein sequence ID" value="MFD2277006.1"/>
    <property type="molecule type" value="Genomic_DNA"/>
</dbReference>
<evidence type="ECO:0000313" key="3">
    <source>
        <dbReference type="Proteomes" id="UP001597297"/>
    </source>
</evidence>
<dbReference type="Proteomes" id="UP001597297">
    <property type="component" value="Unassembled WGS sequence"/>
</dbReference>
<comment type="caution">
    <text evidence="2">The sequence shown here is derived from an EMBL/GenBank/DDBJ whole genome shotgun (WGS) entry which is preliminary data.</text>
</comment>
<feature type="compositionally biased region" description="Basic residues" evidence="1">
    <location>
        <begin position="1"/>
        <end position="47"/>
    </location>
</feature>
<evidence type="ECO:0000256" key="1">
    <source>
        <dbReference type="SAM" id="MobiDB-lite"/>
    </source>
</evidence>
<feature type="region of interest" description="Disordered" evidence="1">
    <location>
        <begin position="1"/>
        <end position="61"/>
    </location>
</feature>
<proteinExistence type="predicted"/>
<accession>A0ABW5E305</accession>
<gene>
    <name evidence="2" type="ORF">ACFSQZ_11040</name>
</gene>